<proteinExistence type="predicted"/>
<comment type="caution">
    <text evidence="1">The sequence shown here is derived from an EMBL/GenBank/DDBJ whole genome shotgun (WGS) entry which is preliminary data.</text>
</comment>
<protein>
    <submittedName>
        <fullName evidence="1">Uncharacterized protein</fullName>
    </submittedName>
</protein>
<organism evidence="1 2">
    <name type="scientific">Gymnopilus junonius</name>
    <name type="common">Spectacular rustgill mushroom</name>
    <name type="synonym">Gymnopilus spectabilis subsp. junonius</name>
    <dbReference type="NCBI Taxonomy" id="109634"/>
    <lineage>
        <taxon>Eukaryota</taxon>
        <taxon>Fungi</taxon>
        <taxon>Dikarya</taxon>
        <taxon>Basidiomycota</taxon>
        <taxon>Agaricomycotina</taxon>
        <taxon>Agaricomycetes</taxon>
        <taxon>Agaricomycetidae</taxon>
        <taxon>Agaricales</taxon>
        <taxon>Agaricineae</taxon>
        <taxon>Hymenogastraceae</taxon>
        <taxon>Gymnopilus</taxon>
    </lineage>
</organism>
<dbReference type="EMBL" id="JADNYJ010000039">
    <property type="protein sequence ID" value="KAF8901932.1"/>
    <property type="molecule type" value="Genomic_DNA"/>
</dbReference>
<evidence type="ECO:0000313" key="2">
    <source>
        <dbReference type="Proteomes" id="UP000724874"/>
    </source>
</evidence>
<accession>A0A9P5TNR1</accession>
<dbReference type="OrthoDB" id="2915840at2759"/>
<feature type="non-terminal residue" evidence="1">
    <location>
        <position position="252"/>
    </location>
</feature>
<name>A0A9P5TNR1_GYMJU</name>
<reference evidence="1" key="1">
    <citation type="submission" date="2020-11" db="EMBL/GenBank/DDBJ databases">
        <authorList>
            <consortium name="DOE Joint Genome Institute"/>
            <person name="Ahrendt S."/>
            <person name="Riley R."/>
            <person name="Andreopoulos W."/>
            <person name="LaButti K."/>
            <person name="Pangilinan J."/>
            <person name="Ruiz-duenas F.J."/>
            <person name="Barrasa J.M."/>
            <person name="Sanchez-Garcia M."/>
            <person name="Camarero S."/>
            <person name="Miyauchi S."/>
            <person name="Serrano A."/>
            <person name="Linde D."/>
            <person name="Babiker R."/>
            <person name="Drula E."/>
            <person name="Ayuso-Fernandez I."/>
            <person name="Pacheco R."/>
            <person name="Padilla G."/>
            <person name="Ferreira P."/>
            <person name="Barriuso J."/>
            <person name="Kellner H."/>
            <person name="Castanera R."/>
            <person name="Alfaro M."/>
            <person name="Ramirez L."/>
            <person name="Pisabarro A.G."/>
            <person name="Kuo A."/>
            <person name="Tritt A."/>
            <person name="Lipzen A."/>
            <person name="He G."/>
            <person name="Yan M."/>
            <person name="Ng V."/>
            <person name="Cullen D."/>
            <person name="Martin F."/>
            <person name="Rosso M.-N."/>
            <person name="Henrissat B."/>
            <person name="Hibbett D."/>
            <person name="Martinez A.T."/>
            <person name="Grigoriev I.V."/>
        </authorList>
    </citation>
    <scope>NUCLEOTIDE SEQUENCE</scope>
    <source>
        <strain evidence="1">AH 44721</strain>
    </source>
</reference>
<sequence>KLSNQGVVYPKSYYLLVKSGKIDIIAPARMTGYAEDGRWVLLDNGKKVAAKVIILATGWQSSWKKIFDDRTALEIGLGRHAPTIEGIKAQDLWSYKTLVDPPPTHIENQTQHYVTSTYRCLIPGKNVNNRDFAFSANQGYTNEVDAHWISSFLQGDPMRFPSFPEEAIAEVELSSAWMRRRYPNMLSWVNESYSTTLDFWTWPQAADQLLEDLYLRSMRSGGNWFTWPFKVMDLKEVSSLREEREAIRKKYK</sequence>
<dbReference type="AlphaFoldDB" id="A0A9P5TNR1"/>
<gene>
    <name evidence="1" type="ORF">CPB84DRAFT_1679400</name>
</gene>
<keyword evidence="2" id="KW-1185">Reference proteome</keyword>
<dbReference type="InterPro" id="IPR036188">
    <property type="entry name" value="FAD/NAD-bd_sf"/>
</dbReference>
<dbReference type="SUPFAM" id="SSF51905">
    <property type="entry name" value="FAD/NAD(P)-binding domain"/>
    <property type="match status" value="1"/>
</dbReference>
<evidence type="ECO:0000313" key="1">
    <source>
        <dbReference type="EMBL" id="KAF8901932.1"/>
    </source>
</evidence>
<dbReference type="Proteomes" id="UP000724874">
    <property type="component" value="Unassembled WGS sequence"/>
</dbReference>